<sequence length="541" mass="58525">MRFQALFSAVCLSLALVDGAEARFAHHRRAELLSLPNFRTPLSAARKFAAEQHKTFWNLRRDVVSDTLAAVPVLGEVPALGARNDDPSADSCTDCSSTLSFAGDAAKAFEVTNDIPTVGFKTKTSWAGLLPIGNQTARELYFWLWGKDDSPSDDLVIWLNGGPGCSSLGGFLLENGPISYLNTKDRPRKGANTWTQEANVIWVEQPVGTGFSQGTPEAKDDSDVARDFVDWWDNVLLTFPELATKRLFVTGESYAGFYVSYIMAEFYKRGTYNLKGGLLIDATITEFTACSDLVADAFIDDAQMKQVLGLTDYQRNQVFQDSKHCGFRHYLRDNLAFPPNGPLPPYNRDCDRFPASTMQSAAARQNPAFDIYRADGNRTYSSEFEPTGDANTGAQHGTWFSNPDLQAAIHAPNQTWEFCTTQQVFPNGDASAPAVESVLPGVIEASSSGFIVAGGGQDALVITNGTLLGIQNMTWGGAQGLSTPPTTPLIGKDGQVAGSFTTDRNLTFAEIPYSGHMIPADAPQAGLALLRALLGVQPLSG</sequence>
<keyword evidence="3 6" id="KW-0645">Protease</keyword>
<evidence type="ECO:0000256" key="3">
    <source>
        <dbReference type="ARBA" id="ARBA00022670"/>
    </source>
</evidence>
<dbReference type="GO" id="GO:0004185">
    <property type="term" value="F:serine-type carboxypeptidase activity"/>
    <property type="evidence" value="ECO:0007669"/>
    <property type="project" value="UniProtKB-UniRule"/>
</dbReference>
<dbReference type="STRING" id="58919.A0A316ZHU7"/>
<dbReference type="GeneID" id="37272521"/>
<dbReference type="InterPro" id="IPR018202">
    <property type="entry name" value="Ser_caboxypep_ser_AS"/>
</dbReference>
<feature type="signal peptide" evidence="6">
    <location>
        <begin position="1"/>
        <end position="22"/>
    </location>
</feature>
<evidence type="ECO:0000313" key="7">
    <source>
        <dbReference type="EMBL" id="PWO00503.1"/>
    </source>
</evidence>
<evidence type="ECO:0000256" key="2">
    <source>
        <dbReference type="ARBA" id="ARBA00022645"/>
    </source>
</evidence>
<dbReference type="Pfam" id="PF00450">
    <property type="entry name" value="Peptidase_S10"/>
    <property type="match status" value="1"/>
</dbReference>
<dbReference type="OrthoDB" id="443318at2759"/>
<keyword evidence="8" id="KW-1185">Reference proteome</keyword>
<dbReference type="PANTHER" id="PTHR11802:SF479">
    <property type="entry name" value="CARBOXYPEPTIDASE"/>
    <property type="match status" value="1"/>
</dbReference>
<comment type="similarity">
    <text evidence="1 6">Belongs to the peptidase S10 family.</text>
</comment>
<dbReference type="EMBL" id="KZ819285">
    <property type="protein sequence ID" value="PWO00503.1"/>
    <property type="molecule type" value="Genomic_DNA"/>
</dbReference>
<dbReference type="InterPro" id="IPR001563">
    <property type="entry name" value="Peptidase_S10"/>
</dbReference>
<name>A0A316ZHU7_9BASI</name>
<dbReference type="AlphaFoldDB" id="A0A316ZHU7"/>
<dbReference type="PROSITE" id="PS00131">
    <property type="entry name" value="CARBOXYPEPT_SER_SER"/>
    <property type="match status" value="1"/>
</dbReference>
<dbReference type="SUPFAM" id="SSF53474">
    <property type="entry name" value="alpha/beta-Hydrolases"/>
    <property type="match status" value="1"/>
</dbReference>
<gene>
    <name evidence="7" type="ORF">FA09DRAFT_358569</name>
</gene>
<evidence type="ECO:0000256" key="1">
    <source>
        <dbReference type="ARBA" id="ARBA00009431"/>
    </source>
</evidence>
<feature type="chain" id="PRO_5016192623" description="Carboxypeptidase" evidence="6">
    <location>
        <begin position="23"/>
        <end position="541"/>
    </location>
</feature>
<dbReference type="PRINTS" id="PR00724">
    <property type="entry name" value="CRBOXYPTASEC"/>
</dbReference>
<evidence type="ECO:0000256" key="5">
    <source>
        <dbReference type="ARBA" id="ARBA00023180"/>
    </source>
</evidence>
<evidence type="ECO:0000256" key="4">
    <source>
        <dbReference type="ARBA" id="ARBA00022801"/>
    </source>
</evidence>
<dbReference type="Proteomes" id="UP000245946">
    <property type="component" value="Unassembled WGS sequence"/>
</dbReference>
<dbReference type="GO" id="GO:0006508">
    <property type="term" value="P:proteolysis"/>
    <property type="evidence" value="ECO:0007669"/>
    <property type="project" value="UniProtKB-KW"/>
</dbReference>
<keyword evidence="6" id="KW-0732">Signal</keyword>
<dbReference type="RefSeq" id="XP_025600781.1">
    <property type="nucleotide sequence ID" value="XM_025744977.1"/>
</dbReference>
<protein>
    <recommendedName>
        <fullName evidence="6">Carboxypeptidase</fullName>
        <ecNumber evidence="6">3.4.16.-</ecNumber>
    </recommendedName>
</protein>
<accession>A0A316ZHU7</accession>
<evidence type="ECO:0000256" key="6">
    <source>
        <dbReference type="RuleBase" id="RU361156"/>
    </source>
</evidence>
<organism evidence="7 8">
    <name type="scientific">Tilletiopsis washingtonensis</name>
    <dbReference type="NCBI Taxonomy" id="58919"/>
    <lineage>
        <taxon>Eukaryota</taxon>
        <taxon>Fungi</taxon>
        <taxon>Dikarya</taxon>
        <taxon>Basidiomycota</taxon>
        <taxon>Ustilaginomycotina</taxon>
        <taxon>Exobasidiomycetes</taxon>
        <taxon>Entylomatales</taxon>
        <taxon>Entylomatales incertae sedis</taxon>
        <taxon>Tilletiopsis</taxon>
    </lineage>
</organism>
<dbReference type="PANTHER" id="PTHR11802">
    <property type="entry name" value="SERINE PROTEASE FAMILY S10 SERINE CARBOXYPEPTIDASE"/>
    <property type="match status" value="1"/>
</dbReference>
<dbReference type="EC" id="3.4.16.-" evidence="6"/>
<proteinExistence type="inferred from homology"/>
<evidence type="ECO:0000313" key="8">
    <source>
        <dbReference type="Proteomes" id="UP000245946"/>
    </source>
</evidence>
<keyword evidence="2 6" id="KW-0121">Carboxypeptidase</keyword>
<keyword evidence="4 6" id="KW-0378">Hydrolase</keyword>
<dbReference type="InterPro" id="IPR029058">
    <property type="entry name" value="AB_hydrolase_fold"/>
</dbReference>
<dbReference type="Gene3D" id="3.40.50.1820">
    <property type="entry name" value="alpha/beta hydrolase"/>
    <property type="match status" value="1"/>
</dbReference>
<reference evidence="7 8" key="1">
    <citation type="journal article" date="2018" name="Mol. Biol. Evol.">
        <title>Broad Genomic Sampling Reveals a Smut Pathogenic Ancestry of the Fungal Clade Ustilaginomycotina.</title>
        <authorList>
            <person name="Kijpornyongpan T."/>
            <person name="Mondo S.J."/>
            <person name="Barry K."/>
            <person name="Sandor L."/>
            <person name="Lee J."/>
            <person name="Lipzen A."/>
            <person name="Pangilinan J."/>
            <person name="LaButti K."/>
            <person name="Hainaut M."/>
            <person name="Henrissat B."/>
            <person name="Grigoriev I.V."/>
            <person name="Spatafora J.W."/>
            <person name="Aime M.C."/>
        </authorList>
    </citation>
    <scope>NUCLEOTIDE SEQUENCE [LARGE SCALE GENOMIC DNA]</scope>
    <source>
        <strain evidence="7 8">MCA 4186</strain>
    </source>
</reference>
<keyword evidence="5" id="KW-0325">Glycoprotein</keyword>